<dbReference type="PANTHER" id="PTHR43308">
    <property type="entry name" value="OUTER MEMBRANE PROTEIN ALPHA-RELATED"/>
    <property type="match status" value="1"/>
</dbReference>
<dbReference type="Proteomes" id="UP000027936">
    <property type="component" value="Unassembled WGS sequence"/>
</dbReference>
<dbReference type="InterPro" id="IPR051465">
    <property type="entry name" value="Cell_Envelope_Struct_Comp"/>
</dbReference>
<proteinExistence type="predicted"/>
<gene>
    <name evidence="3" type="ORF">M670_03697</name>
</gene>
<dbReference type="InterPro" id="IPR001119">
    <property type="entry name" value="SLH_dom"/>
</dbReference>
<keyword evidence="1" id="KW-0732">Signal</keyword>
<feature type="domain" description="SLH" evidence="2">
    <location>
        <begin position="14"/>
        <end position="81"/>
    </location>
</feature>
<dbReference type="RefSeq" id="WP_035197270.1">
    <property type="nucleotide sequence ID" value="NZ_JJRY01000018.1"/>
</dbReference>
<dbReference type="EMBL" id="JJRY01000018">
    <property type="protein sequence ID" value="KEF37104.1"/>
    <property type="molecule type" value="Genomic_DNA"/>
</dbReference>
<accession>A0A072NHF9</accession>
<dbReference type="OrthoDB" id="174569at2"/>
<feature type="domain" description="SLH" evidence="2">
    <location>
        <begin position="82"/>
        <end position="140"/>
    </location>
</feature>
<dbReference type="AlphaFoldDB" id="A0A072NHF9"/>
<protein>
    <submittedName>
        <fullName evidence="3">Putative S-layer protein</fullName>
    </submittedName>
</protein>
<evidence type="ECO:0000313" key="4">
    <source>
        <dbReference type="Proteomes" id="UP000027936"/>
    </source>
</evidence>
<name>A0A072NHF9_SCHAZ</name>
<evidence type="ECO:0000256" key="1">
    <source>
        <dbReference type="ARBA" id="ARBA00022729"/>
    </source>
</evidence>
<comment type="caution">
    <text evidence="3">The sequence shown here is derived from an EMBL/GenBank/DDBJ whole genome shotgun (WGS) entry which is preliminary data.</text>
</comment>
<dbReference type="Pfam" id="PF00395">
    <property type="entry name" value="SLH"/>
    <property type="match status" value="2"/>
</dbReference>
<dbReference type="PROSITE" id="PS51272">
    <property type="entry name" value="SLH"/>
    <property type="match status" value="3"/>
</dbReference>
<reference evidence="3 4" key="1">
    <citation type="submission" date="2014-04" db="EMBL/GenBank/DDBJ databases">
        <title>Draft genome sequence of Bacillus azotoformans MEV2011, a (co-) denitrifying strain unable to grow in the presence of oxygen.</title>
        <authorList>
            <person name="Nielsen M."/>
            <person name="Schreiber L."/>
            <person name="Finster K."/>
            <person name="Schramm A."/>
        </authorList>
    </citation>
    <scope>NUCLEOTIDE SEQUENCE [LARGE SCALE GENOMIC DNA]</scope>
    <source>
        <strain evidence="3 4">MEV2011</strain>
    </source>
</reference>
<evidence type="ECO:0000259" key="2">
    <source>
        <dbReference type="PROSITE" id="PS51272"/>
    </source>
</evidence>
<evidence type="ECO:0000313" key="3">
    <source>
        <dbReference type="EMBL" id="KEF37104.1"/>
    </source>
</evidence>
<organism evidence="3 4">
    <name type="scientific">Schinkia azotoformans MEV2011</name>
    <dbReference type="NCBI Taxonomy" id="1348973"/>
    <lineage>
        <taxon>Bacteria</taxon>
        <taxon>Bacillati</taxon>
        <taxon>Bacillota</taxon>
        <taxon>Bacilli</taxon>
        <taxon>Bacillales</taxon>
        <taxon>Bacillaceae</taxon>
        <taxon>Calidifontibacillus/Schinkia group</taxon>
        <taxon>Schinkia</taxon>
    </lineage>
</organism>
<dbReference type="PATRIC" id="fig|1348973.3.peg.3574"/>
<sequence length="338" mass="37869">MDEYLNDFAIPEDLAQYTPPDIENHWAYDNLDDFVSADLLKGIKDETGTVLAYPNKSITRAEFTTLLVRALDLKQPKGTSKSFKDVKPNDWFSEPVRIASSYGIVGGFEGGLFKPNEEVKRDQIASMIVRAFESKIKFGTGTPINFTEVPNYWAKKAITDASALGIVVGKTKTTFAPSLSATRAEAVVMLYRALHQETGQQPEQVEIEKIVLNYRKQIDLNMAAQDFQKVQQTIDKYTTGFFHATNELDLQLIHHLKSKGVNTSATLNGELRAVVIDIGPRFAVVEVTGGQYTYRFEKNGLSTSETVDSDGMLYLKKTTDGTWKIYNHFVNDPENVLM</sequence>
<feature type="domain" description="SLH" evidence="2">
    <location>
        <begin position="141"/>
        <end position="204"/>
    </location>
</feature>